<proteinExistence type="predicted"/>
<keyword evidence="1" id="KW-0175">Coiled coil</keyword>
<reference evidence="3 4" key="1">
    <citation type="submission" date="2024-10" db="EMBL/GenBank/DDBJ databases">
        <title>Updated reference genomes for cyclostephanoid diatoms.</title>
        <authorList>
            <person name="Roberts W.R."/>
            <person name="Alverson A.J."/>
        </authorList>
    </citation>
    <scope>NUCLEOTIDE SEQUENCE [LARGE SCALE GENOMIC DNA]</scope>
    <source>
        <strain evidence="3 4">AJA010-31</strain>
    </source>
</reference>
<feature type="coiled-coil region" evidence="1">
    <location>
        <begin position="21"/>
        <end position="69"/>
    </location>
</feature>
<protein>
    <recommendedName>
        <fullName evidence="5">Shugoshin C-terminal domain-containing protein</fullName>
    </recommendedName>
</protein>
<feature type="compositionally biased region" description="Basic and acidic residues" evidence="2">
    <location>
        <begin position="69"/>
        <end position="80"/>
    </location>
</feature>
<evidence type="ECO:0000256" key="2">
    <source>
        <dbReference type="SAM" id="MobiDB-lite"/>
    </source>
</evidence>
<evidence type="ECO:0008006" key="5">
    <source>
        <dbReference type="Google" id="ProtNLM"/>
    </source>
</evidence>
<dbReference type="EMBL" id="JALLPJ020001240">
    <property type="protein sequence ID" value="KAL3773264.1"/>
    <property type="molecule type" value="Genomic_DNA"/>
</dbReference>
<comment type="caution">
    <text evidence="3">The sequence shown here is derived from an EMBL/GenBank/DDBJ whole genome shotgun (WGS) entry which is preliminary data.</text>
</comment>
<organism evidence="3 4">
    <name type="scientific">Cyclotella atomus</name>
    <dbReference type="NCBI Taxonomy" id="382360"/>
    <lineage>
        <taxon>Eukaryota</taxon>
        <taxon>Sar</taxon>
        <taxon>Stramenopiles</taxon>
        <taxon>Ochrophyta</taxon>
        <taxon>Bacillariophyta</taxon>
        <taxon>Coscinodiscophyceae</taxon>
        <taxon>Thalassiosirophycidae</taxon>
        <taxon>Stephanodiscales</taxon>
        <taxon>Stephanodiscaceae</taxon>
        <taxon>Cyclotella</taxon>
    </lineage>
</organism>
<dbReference type="AlphaFoldDB" id="A0ABD3NCB8"/>
<accession>A0ABD3NCB8</accession>
<feature type="region of interest" description="Disordered" evidence="2">
    <location>
        <begin position="69"/>
        <end position="121"/>
    </location>
</feature>
<feature type="compositionally biased region" description="Basic and acidic residues" evidence="2">
    <location>
        <begin position="89"/>
        <end position="100"/>
    </location>
</feature>
<sequence length="191" mass="21675">MKKVEVKRASGAAVGEMKTEIKSIHEDMKSMRKEMRLLQAENVSLRADNLSLQHDVRALIHKVNSLEERDDASLAKEGKDPPGSFEEDSIARTDSDKENQSADEDEILQTSSGESSTLISPQKNLAYRNRIRSRMSYSPMKKEEEEILTVSTPEKSFLGLTGRRSQIYKEINRIKTSPAVKDKSRQQTMNF</sequence>
<name>A0ABD3NCB8_9STRA</name>
<dbReference type="Proteomes" id="UP001530400">
    <property type="component" value="Unassembled WGS sequence"/>
</dbReference>
<evidence type="ECO:0000313" key="3">
    <source>
        <dbReference type="EMBL" id="KAL3773264.1"/>
    </source>
</evidence>
<evidence type="ECO:0000313" key="4">
    <source>
        <dbReference type="Proteomes" id="UP001530400"/>
    </source>
</evidence>
<feature type="compositionally biased region" description="Polar residues" evidence="2">
    <location>
        <begin position="108"/>
        <end position="121"/>
    </location>
</feature>
<evidence type="ECO:0000256" key="1">
    <source>
        <dbReference type="SAM" id="Coils"/>
    </source>
</evidence>
<keyword evidence="4" id="KW-1185">Reference proteome</keyword>
<gene>
    <name evidence="3" type="ORF">ACHAWO_010964</name>
</gene>